<dbReference type="Pfam" id="PF13558">
    <property type="entry name" value="SbcC_Walker_B"/>
    <property type="match status" value="1"/>
</dbReference>
<evidence type="ECO:0000313" key="3">
    <source>
        <dbReference type="Proteomes" id="UP000609064"/>
    </source>
</evidence>
<dbReference type="Pfam" id="PF13555">
    <property type="entry name" value="AAA_29"/>
    <property type="match status" value="1"/>
</dbReference>
<accession>A0A917DU13</accession>
<protein>
    <recommendedName>
        <fullName evidence="4">ATP-dependent exonuclease SbcCD, C subunit-like protein</fullName>
    </recommendedName>
</protein>
<evidence type="ECO:0008006" key="4">
    <source>
        <dbReference type="Google" id="ProtNLM"/>
    </source>
</evidence>
<keyword evidence="3" id="KW-1185">Reference proteome</keyword>
<evidence type="ECO:0000313" key="2">
    <source>
        <dbReference type="EMBL" id="GGD70379.1"/>
    </source>
</evidence>
<dbReference type="RefSeq" id="WP_188768341.1">
    <property type="nucleotide sequence ID" value="NZ_BMKK01000008.1"/>
</dbReference>
<reference evidence="2" key="1">
    <citation type="journal article" date="2014" name="Int. J. Syst. Evol. Microbiol.">
        <title>Complete genome sequence of Corynebacterium casei LMG S-19264T (=DSM 44701T), isolated from a smear-ripened cheese.</title>
        <authorList>
            <consortium name="US DOE Joint Genome Institute (JGI-PGF)"/>
            <person name="Walter F."/>
            <person name="Albersmeier A."/>
            <person name="Kalinowski J."/>
            <person name="Ruckert C."/>
        </authorList>
    </citation>
    <scope>NUCLEOTIDE SEQUENCE</scope>
    <source>
        <strain evidence="2">CGMCC 1.15958</strain>
    </source>
</reference>
<keyword evidence="1" id="KW-0175">Coiled coil</keyword>
<reference evidence="2" key="2">
    <citation type="submission" date="2020-09" db="EMBL/GenBank/DDBJ databases">
        <authorList>
            <person name="Sun Q."/>
            <person name="Zhou Y."/>
        </authorList>
    </citation>
    <scope>NUCLEOTIDE SEQUENCE</scope>
    <source>
        <strain evidence="2">CGMCC 1.15958</strain>
    </source>
</reference>
<comment type="caution">
    <text evidence="2">The sequence shown here is derived from an EMBL/GenBank/DDBJ whole genome shotgun (WGS) entry which is preliminary data.</text>
</comment>
<dbReference type="SUPFAM" id="SSF52540">
    <property type="entry name" value="P-loop containing nucleoside triphosphate hydrolases"/>
    <property type="match status" value="1"/>
</dbReference>
<proteinExistence type="predicted"/>
<dbReference type="Proteomes" id="UP000609064">
    <property type="component" value="Unassembled WGS sequence"/>
</dbReference>
<evidence type="ECO:0000256" key="1">
    <source>
        <dbReference type="SAM" id="Coils"/>
    </source>
</evidence>
<feature type="coiled-coil region" evidence="1">
    <location>
        <begin position="402"/>
        <end position="447"/>
    </location>
</feature>
<name>A0A917DU13_9BACT</name>
<gene>
    <name evidence="2" type="ORF">GCM10011514_38070</name>
</gene>
<dbReference type="AlphaFoldDB" id="A0A917DU13"/>
<feature type="coiled-coil region" evidence="1">
    <location>
        <begin position="309"/>
        <end position="376"/>
    </location>
</feature>
<dbReference type="InterPro" id="IPR027417">
    <property type="entry name" value="P-loop_NTPase"/>
</dbReference>
<organism evidence="2 3">
    <name type="scientific">Emticicia aquatilis</name>
    <dbReference type="NCBI Taxonomy" id="1537369"/>
    <lineage>
        <taxon>Bacteria</taxon>
        <taxon>Pseudomonadati</taxon>
        <taxon>Bacteroidota</taxon>
        <taxon>Cytophagia</taxon>
        <taxon>Cytophagales</taxon>
        <taxon>Leadbetterellaceae</taxon>
        <taxon>Emticicia</taxon>
    </lineage>
</organism>
<sequence length="1157" mass="135232">MTPNTTDETLAGYRLHRFEVQNWGTFDKKIWKISPNGFNALVTGDIGSGKSTLIDGLTTLLVSTQKITYNKAAGAETRERNLKSYILGAYKGEKVDFSSKSKPITLRKVEDGTYSVLLASFYNEYYKSYCTIVQIFWLKSENESAERLFIIAENDLSIATHFQNFNEIRELKKRLKETKSVEFFDSFKEYSSRFRQIVGIKSDEALDLFYQTVSMKQVSNLTEFVRTHMLSKTNVEEEIKTLLERFENLDAAHKAILKAKRQLELLTPIIEDLAKYDEVCLEIKRLDEILEQIPYYFAYHKSQLLKETLSDAQIDYERAEGIRTNAEEDLKRYQKESNQIRDLITNNEKGKRLEQIKDEVENLKKEQSTKQENEKQYKILGEKIGLSTVLDSDEFFENKKKLDKIASEIEQKQQELRQFQDNILLETDRLKKEKDNLEEELLSLTQRKTQIPDRQLRVRKRILDHFNLDESELPFVGELIKVKESEKEWEGAIERRLNGFGLSLIVADELYNQVSNFINSTNFDGERLVFFRVLDEDKRGVINLSNQSLVRKIEIKDNEFYDWIEQKLANDHNLICCDTIEEFRRTPFAITKEGLIKLGKSRHEKDDRRNIHDRRNFILGWTNTQKINLLEKDLEENRQKIITFQGKSNSLRNEETALKQQNNAIIILSQISDYAQLNWQAIASQILQLHQEESELKATSSELETLNAQFEKIGEKIQIASKIRDNQNKILGNIESGIVQNTNSLFNALNILGVIDKDSRIFESFFDEEQPIMQKLTKWLEALDKLSIENEKVTPENDDFIRINLLENREIKTNNMYDLEDKTNKKITASRIGLKEIETEKKNKLAIGLNTKMRKFKDAFPSETHEFDVNPEPKAAKDYIDFYTQIKENDLPKHEKWFKDELSNKTIGHISIFRNNLERQEKEIEKKIGIINDNLKEIDYNKTEGTYIRIDKSSVQTNDIIDFKIDLRNCLSNILGQTESNIEKQFESVKKILVRFQKTTDEDKKWTEKVTDVREWFTFGAEELYREDDTRRDYFSDSSGKSGGQKEKLAYTILASAITYQFGLRWDGQPKTFRLVVIDEAFGRGSDDSTRYGLELFKKMNLQLLIVTPLQKINIIEDYINAVHFVANQNGQYSSITNLTKKEYLENKELYAQSARN</sequence>
<feature type="coiled-coil region" evidence="1">
    <location>
        <begin position="689"/>
        <end position="716"/>
    </location>
</feature>
<dbReference type="EMBL" id="BMKK01000008">
    <property type="protein sequence ID" value="GGD70379.1"/>
    <property type="molecule type" value="Genomic_DNA"/>
</dbReference>
<dbReference type="Gene3D" id="3.40.50.300">
    <property type="entry name" value="P-loop containing nucleotide triphosphate hydrolases"/>
    <property type="match status" value="1"/>
</dbReference>